<keyword evidence="6" id="KW-1185">Reference proteome</keyword>
<dbReference type="InterPro" id="IPR029039">
    <property type="entry name" value="Flavoprotein-like_sf"/>
</dbReference>
<dbReference type="AlphaFoldDB" id="E0STJ5"/>
<dbReference type="InterPro" id="IPR051796">
    <property type="entry name" value="ISF_SsuE-like"/>
</dbReference>
<dbReference type="KEGG" id="iag:Igag_1990"/>
<feature type="domain" description="NADPH-dependent FMN reductase-like" evidence="4">
    <location>
        <begin position="9"/>
        <end position="162"/>
    </location>
</feature>
<sequence>MPLIRDGIRLLIASSSPREYGSVRIVAKIVEGFAKDIEGVEAIHIDVYDYDIKPCLGCVSDDVMLCRYPCVIEDDMRKLYEYIVNSDGIIFITPIYWYNVPGPMKNFIDRLTVFENAIFTEGRSRLEGKVASFIAIGNDTGSIAVIQNLMAIMNSMGVVIPPWALAYHTSDEDPLENESFILDVANVVRCTVLMIKALKGIEKPIYWYRADDEYKTLVKKIARDIANNYLSSIL</sequence>
<keyword evidence="2" id="KW-0288">FMN</keyword>
<evidence type="ECO:0000256" key="2">
    <source>
        <dbReference type="ARBA" id="ARBA00022643"/>
    </source>
</evidence>
<evidence type="ECO:0000256" key="3">
    <source>
        <dbReference type="ARBA" id="ARBA00038292"/>
    </source>
</evidence>
<dbReference type="PANTHER" id="PTHR43278:SF1">
    <property type="entry name" value="IRON-SULFUR FLAVOPROTEIN MJ1083"/>
    <property type="match status" value="1"/>
</dbReference>
<dbReference type="EMBL" id="CP002098">
    <property type="protein sequence ID" value="ADM28781.1"/>
    <property type="molecule type" value="Genomic_DNA"/>
</dbReference>
<evidence type="ECO:0000313" key="5">
    <source>
        <dbReference type="EMBL" id="ADM28781.1"/>
    </source>
</evidence>
<gene>
    <name evidence="5" type="ordered locus">Igag_1990</name>
</gene>
<dbReference type="SUPFAM" id="SSF52218">
    <property type="entry name" value="Flavoproteins"/>
    <property type="match status" value="1"/>
</dbReference>
<evidence type="ECO:0000256" key="1">
    <source>
        <dbReference type="ARBA" id="ARBA00022630"/>
    </source>
</evidence>
<dbReference type="BioCyc" id="IAGG583356:GHAH-1978-MONOMER"/>
<comment type="similarity">
    <text evidence="3">Belongs to the SsuE family. Isf subfamily.</text>
</comment>
<dbReference type="STRING" id="583356.Igag_1990"/>
<keyword evidence="1" id="KW-0285">Flavoprotein</keyword>
<evidence type="ECO:0000259" key="4">
    <source>
        <dbReference type="Pfam" id="PF03358"/>
    </source>
</evidence>
<dbReference type="Pfam" id="PF03358">
    <property type="entry name" value="FMN_red"/>
    <property type="match status" value="1"/>
</dbReference>
<protein>
    <submittedName>
        <fullName evidence="5">NADPH-dependent FMN reductase</fullName>
    </submittedName>
</protein>
<reference evidence="5 6" key="1">
    <citation type="journal article" date="2010" name="Stand. Genomic Sci.">
        <title>Complete genome sequence of Ignisphaera aggregans type strain (AQ1.S1).</title>
        <authorList>
            <person name="Goker M."/>
            <person name="Held B."/>
            <person name="Lapidus A."/>
            <person name="Nolan M."/>
            <person name="Spring S."/>
            <person name="Yasawong M."/>
            <person name="Lucas S."/>
            <person name="Glavina Del Rio T."/>
            <person name="Tice H."/>
            <person name="Cheng J.F."/>
            <person name="Goodwin L."/>
            <person name="Tapia R."/>
            <person name="Pitluck S."/>
            <person name="Liolios K."/>
            <person name="Ivanova N."/>
            <person name="Mavromatis K."/>
            <person name="Mikhailova N."/>
            <person name="Pati A."/>
            <person name="Chen A."/>
            <person name="Palaniappan K."/>
            <person name="Brambilla E."/>
            <person name="Land M."/>
            <person name="Hauser L."/>
            <person name="Chang Y.J."/>
            <person name="Jeffries C.D."/>
            <person name="Brettin T."/>
            <person name="Detter J.C."/>
            <person name="Han C."/>
            <person name="Rohde M."/>
            <person name="Sikorski J."/>
            <person name="Woyke T."/>
            <person name="Bristow J."/>
            <person name="Eisen J.A."/>
            <person name="Markowitz V."/>
            <person name="Hugenholtz P."/>
            <person name="Kyrpides N.C."/>
            <person name="Klenk H.P."/>
        </authorList>
    </citation>
    <scope>NUCLEOTIDE SEQUENCE [LARGE SCALE GENOMIC DNA]</scope>
    <source>
        <strain evidence="6">DSM 17230 / JCM 13409 / AQ1.S1</strain>
    </source>
</reference>
<organism evidence="5 6">
    <name type="scientific">Ignisphaera aggregans (strain DSM 17230 / JCM 13409 / AQ1.S1)</name>
    <dbReference type="NCBI Taxonomy" id="583356"/>
    <lineage>
        <taxon>Archaea</taxon>
        <taxon>Thermoproteota</taxon>
        <taxon>Thermoprotei</taxon>
        <taxon>Desulfurococcales</taxon>
        <taxon>Desulfurococcaceae</taxon>
        <taxon>Ignisphaera</taxon>
    </lineage>
</organism>
<dbReference type="GO" id="GO:0016491">
    <property type="term" value="F:oxidoreductase activity"/>
    <property type="evidence" value="ECO:0007669"/>
    <property type="project" value="InterPro"/>
</dbReference>
<evidence type="ECO:0000313" key="6">
    <source>
        <dbReference type="Proteomes" id="UP000001304"/>
    </source>
</evidence>
<accession>E0STJ5</accession>
<dbReference type="PANTHER" id="PTHR43278">
    <property type="entry name" value="NAD(P)H-DEPENDENT FMN-CONTAINING OXIDOREDUCTASE YWQN-RELATED"/>
    <property type="match status" value="1"/>
</dbReference>
<proteinExistence type="inferred from homology"/>
<dbReference type="Proteomes" id="UP000001304">
    <property type="component" value="Chromosome"/>
</dbReference>
<name>E0STJ5_IGNAA</name>
<dbReference type="Gene3D" id="3.40.50.360">
    <property type="match status" value="1"/>
</dbReference>
<dbReference type="InterPro" id="IPR005025">
    <property type="entry name" value="FMN_Rdtase-like_dom"/>
</dbReference>
<dbReference type="HOGENOM" id="CLU_050993_3_0_2"/>